<keyword evidence="14" id="KW-1185">Reference proteome</keyword>
<sequence>MSTEAPVASNPLAELVNALKAAFQTTPAPPSISGSPMAMPAMFAGEAAECSGFLLQINLFIQMQPQLFPSENAKLLCLQQGTASVNDYTLHFRTLVAASRPQSGHPRSDGFVRRQILQRTTRVSQRLAACQPSVTAPQPASVVACSPVPEPIQIDSTRLSRTERNRRLTNGLWLYCGQPGHRLLTFPIRPPHPVVSTLFTEVETTSLTLLPVMLHTSNISLCVSALIDSGSSGNFISQDCLEQHLVVNIPKYWPFLVLEDSTVSVILGRPWLQQHHPELNWGLCDVIRWSKHCHTNCLVNVPNSSAVPVFLYSTRVESPDQTSVPEVPAEYMAFQDVFSKQAATLLPPHRPWDCAIDLLPGAQLPKWRVYPLSIPERQAMEECITEALNQGFTQLSTSQAASSFFFVGKKDGGLHPCINYRQLNSQIKQQPYPLSLVPATLKELLGAQVFTKLDLRSAYNLVRICAGDEWKMAFVTPTGQNEYRVMPYGLSISPSVFQTFMNEVFREFLHRFVVVYIDDILIYSQNLAEHRQHVQQVLHKLRDHSLYLKLEKCEFHRSSVQFLGYISAEGVQMDQGKDYSSITAPLTSLLRGKPKTLNWNPSAHEASPQLKKIFSTAPLLHHPDPELPFTVEVDASTTGVGAVLSQAVGEPPLLHPCAFYSRKLSPAEQNYDVSNRELLAIKLALEEWRHWLEGSTHPFTIITDHKNLQYLREARRLNPRQARWALFFTRFNFKITYRPGSKNISADALSRQFSSDQPVEPDPIIPSKLIVSPILWEMDNDIRNATLQEPAPPECPEGKIFIPQAQRLSLLGAAHQSPGSGHPGSQRTLSLLQSRYWWPSMHRDTIRYVQNCSVCAMSTSPCQLPTGKLVPLPIPQRLWSHIGVDFVTDLPAAEGNTCIPVMVDRFSKICKFFPLKGLPTAMEMAELLFQQLFHHFGLPEEIVSHRGPQFISHIWKAFFKLLGVSVKLSSGYHPQTNGQTERKIQELGRYLRAYFSRFWTRGIEGATWNILWTGRGMDPRNVPGSHSDPAPRGHGCPRHRVRA</sequence>
<feature type="domain" description="Integrase catalytic" evidence="12">
    <location>
        <begin position="871"/>
        <end position="994"/>
    </location>
</feature>
<evidence type="ECO:0000256" key="3">
    <source>
        <dbReference type="ARBA" id="ARBA00022679"/>
    </source>
</evidence>
<evidence type="ECO:0000256" key="6">
    <source>
        <dbReference type="ARBA" id="ARBA00022759"/>
    </source>
</evidence>
<dbReference type="GO" id="GO:0003964">
    <property type="term" value="F:RNA-directed DNA polymerase activity"/>
    <property type="evidence" value="ECO:0007669"/>
    <property type="project" value="UniProtKB-KW"/>
</dbReference>
<feature type="region of interest" description="Disordered" evidence="10">
    <location>
        <begin position="1021"/>
        <end position="1043"/>
    </location>
</feature>
<keyword evidence="8" id="KW-0695">RNA-directed DNA polymerase</keyword>
<dbReference type="Proteomes" id="UP001529510">
    <property type="component" value="Unassembled WGS sequence"/>
</dbReference>
<dbReference type="FunFam" id="1.10.340.70:FF:000001">
    <property type="entry name" value="Retrovirus-related Pol polyprotein from transposon gypsy-like Protein"/>
    <property type="match status" value="1"/>
</dbReference>
<dbReference type="InterPro" id="IPR050951">
    <property type="entry name" value="Retrovirus_Pol_polyprotein"/>
</dbReference>
<evidence type="ECO:0000256" key="10">
    <source>
        <dbReference type="SAM" id="MobiDB-lite"/>
    </source>
</evidence>
<dbReference type="Pfam" id="PF00078">
    <property type="entry name" value="RVT_1"/>
    <property type="match status" value="1"/>
</dbReference>
<proteinExistence type="inferred from homology"/>
<dbReference type="Gene3D" id="1.10.340.70">
    <property type="match status" value="1"/>
</dbReference>
<dbReference type="EMBL" id="JAMKFB020000306">
    <property type="protein sequence ID" value="KAL0150147.1"/>
    <property type="molecule type" value="Genomic_DNA"/>
</dbReference>
<dbReference type="InterPro" id="IPR001584">
    <property type="entry name" value="Integrase_cat-core"/>
</dbReference>
<dbReference type="SUPFAM" id="SSF56672">
    <property type="entry name" value="DNA/RNA polymerases"/>
    <property type="match status" value="1"/>
</dbReference>
<keyword evidence="4" id="KW-0548">Nucleotidyltransferase</keyword>
<keyword evidence="3" id="KW-0808">Transferase</keyword>
<keyword evidence="6" id="KW-0255">Endonuclease</keyword>
<evidence type="ECO:0000256" key="2">
    <source>
        <dbReference type="ARBA" id="ARBA00012180"/>
    </source>
</evidence>
<dbReference type="PROSITE" id="PS50878">
    <property type="entry name" value="RT_POL"/>
    <property type="match status" value="1"/>
</dbReference>
<dbReference type="InterPro" id="IPR000477">
    <property type="entry name" value="RT_dom"/>
</dbReference>
<dbReference type="Gene3D" id="3.10.20.370">
    <property type="match status" value="1"/>
</dbReference>
<dbReference type="Gene3D" id="3.10.10.10">
    <property type="entry name" value="HIV Type 1 Reverse Transcriptase, subunit A, domain 1"/>
    <property type="match status" value="1"/>
</dbReference>
<dbReference type="InterPro" id="IPR012337">
    <property type="entry name" value="RNaseH-like_sf"/>
</dbReference>
<dbReference type="Gene3D" id="3.30.70.270">
    <property type="match status" value="1"/>
</dbReference>
<evidence type="ECO:0000256" key="8">
    <source>
        <dbReference type="ARBA" id="ARBA00022918"/>
    </source>
</evidence>
<dbReference type="PANTHER" id="PTHR37984:SF5">
    <property type="entry name" value="PROTEIN NYNRIN-LIKE"/>
    <property type="match status" value="1"/>
</dbReference>
<dbReference type="PROSITE" id="PS50994">
    <property type="entry name" value="INTEGRASE"/>
    <property type="match status" value="1"/>
</dbReference>
<dbReference type="AlphaFoldDB" id="A0ABD0MMZ0"/>
<dbReference type="GO" id="GO:0004523">
    <property type="term" value="F:RNA-DNA hybrid ribonuclease activity"/>
    <property type="evidence" value="ECO:0007669"/>
    <property type="project" value="UniProtKB-EC"/>
</dbReference>
<reference evidence="13 14" key="1">
    <citation type="submission" date="2024-05" db="EMBL/GenBank/DDBJ databases">
        <title>Genome sequencing and assembly of Indian major carp, Cirrhinus mrigala (Hamilton, 1822).</title>
        <authorList>
            <person name="Mohindra V."/>
            <person name="Chowdhury L.M."/>
            <person name="Lal K."/>
            <person name="Jena J.K."/>
        </authorList>
    </citation>
    <scope>NUCLEOTIDE SEQUENCE [LARGE SCALE GENOMIC DNA]</scope>
    <source>
        <strain evidence="13">CM1030</strain>
        <tissue evidence="13">Blood</tissue>
    </source>
</reference>
<evidence type="ECO:0000256" key="9">
    <source>
        <dbReference type="ARBA" id="ARBA00039658"/>
    </source>
</evidence>
<dbReference type="CDD" id="cd01647">
    <property type="entry name" value="RT_LTR"/>
    <property type="match status" value="1"/>
</dbReference>
<dbReference type="FunFam" id="3.10.20.370:FF:000003">
    <property type="entry name" value="Transposon Tf2-6 polyprotein"/>
    <property type="match status" value="1"/>
</dbReference>
<evidence type="ECO:0000256" key="4">
    <source>
        <dbReference type="ARBA" id="ARBA00022695"/>
    </source>
</evidence>
<dbReference type="EC" id="3.1.26.4" evidence="2"/>
<name>A0ABD0MMZ0_CIRMR</name>
<evidence type="ECO:0000256" key="5">
    <source>
        <dbReference type="ARBA" id="ARBA00022722"/>
    </source>
</evidence>
<dbReference type="CDD" id="cd09274">
    <property type="entry name" value="RNase_HI_RT_Ty3"/>
    <property type="match status" value="1"/>
</dbReference>
<evidence type="ECO:0000313" key="13">
    <source>
        <dbReference type="EMBL" id="KAL0150147.1"/>
    </source>
</evidence>
<dbReference type="CDD" id="cd00303">
    <property type="entry name" value="retropepsin_like"/>
    <property type="match status" value="1"/>
</dbReference>
<feature type="non-terminal residue" evidence="13">
    <location>
        <position position="1043"/>
    </location>
</feature>
<evidence type="ECO:0000259" key="12">
    <source>
        <dbReference type="PROSITE" id="PS50994"/>
    </source>
</evidence>
<dbReference type="Pfam" id="PF17917">
    <property type="entry name" value="RT_RNaseH"/>
    <property type="match status" value="1"/>
</dbReference>
<evidence type="ECO:0000313" key="14">
    <source>
        <dbReference type="Proteomes" id="UP001529510"/>
    </source>
</evidence>
<gene>
    <name evidence="13" type="ORF">M9458_054574</name>
</gene>
<feature type="domain" description="Reverse transcriptase" evidence="11">
    <location>
        <begin position="388"/>
        <end position="567"/>
    </location>
</feature>
<comment type="similarity">
    <text evidence="1">Belongs to the beta type-B retroviral polymerase family. HERV class-II K(HML-2) pol subfamily.</text>
</comment>
<keyword evidence="7" id="KW-0378">Hydrolase</keyword>
<comment type="caution">
    <text evidence="13">The sequence shown here is derived from an EMBL/GenBank/DDBJ whole genome shotgun (WGS) entry which is preliminary data.</text>
</comment>
<dbReference type="InterPro" id="IPR036397">
    <property type="entry name" value="RNaseH_sf"/>
</dbReference>
<dbReference type="PANTHER" id="PTHR37984">
    <property type="entry name" value="PROTEIN CBG26694"/>
    <property type="match status" value="1"/>
</dbReference>
<dbReference type="InterPro" id="IPR041373">
    <property type="entry name" value="RT_RNaseH"/>
</dbReference>
<dbReference type="InterPro" id="IPR043128">
    <property type="entry name" value="Rev_trsase/Diguanyl_cyclase"/>
</dbReference>
<evidence type="ECO:0000256" key="7">
    <source>
        <dbReference type="ARBA" id="ARBA00022801"/>
    </source>
</evidence>
<dbReference type="SUPFAM" id="SSF53098">
    <property type="entry name" value="Ribonuclease H-like"/>
    <property type="match status" value="1"/>
</dbReference>
<accession>A0ABD0MMZ0</accession>
<organism evidence="13 14">
    <name type="scientific">Cirrhinus mrigala</name>
    <name type="common">Mrigala</name>
    <dbReference type="NCBI Taxonomy" id="683832"/>
    <lineage>
        <taxon>Eukaryota</taxon>
        <taxon>Metazoa</taxon>
        <taxon>Chordata</taxon>
        <taxon>Craniata</taxon>
        <taxon>Vertebrata</taxon>
        <taxon>Euteleostomi</taxon>
        <taxon>Actinopterygii</taxon>
        <taxon>Neopterygii</taxon>
        <taxon>Teleostei</taxon>
        <taxon>Ostariophysi</taxon>
        <taxon>Cypriniformes</taxon>
        <taxon>Cyprinidae</taxon>
        <taxon>Labeoninae</taxon>
        <taxon>Labeonini</taxon>
        <taxon>Cirrhinus</taxon>
    </lineage>
</organism>
<evidence type="ECO:0000256" key="1">
    <source>
        <dbReference type="ARBA" id="ARBA00010879"/>
    </source>
</evidence>
<keyword evidence="5" id="KW-0540">Nuclease</keyword>
<protein>
    <recommendedName>
        <fullName evidence="9">Gypsy retrotransposon integrase-like protein 1</fullName>
        <ecNumber evidence="2">3.1.26.4</ecNumber>
    </recommendedName>
</protein>
<dbReference type="InterPro" id="IPR041588">
    <property type="entry name" value="Integrase_H2C2"/>
</dbReference>
<dbReference type="Pfam" id="PF17921">
    <property type="entry name" value="Integrase_H2C2"/>
    <property type="match status" value="1"/>
</dbReference>
<dbReference type="Gene3D" id="3.30.420.10">
    <property type="entry name" value="Ribonuclease H-like superfamily/Ribonuclease H"/>
    <property type="match status" value="1"/>
</dbReference>
<dbReference type="InterPro" id="IPR043502">
    <property type="entry name" value="DNA/RNA_pol_sf"/>
</dbReference>
<evidence type="ECO:0000259" key="11">
    <source>
        <dbReference type="PROSITE" id="PS50878"/>
    </source>
</evidence>